<protein>
    <recommendedName>
        <fullName evidence="1">GNAT-like C-terminal domain-containing protein</fullName>
    </recommendedName>
</protein>
<name>X0X1S6_9ZZZZ</name>
<proteinExistence type="predicted"/>
<accession>X0X1S6</accession>
<dbReference type="AlphaFoldDB" id="X0X1S6"/>
<gene>
    <name evidence="2" type="ORF">S01H1_67260</name>
</gene>
<dbReference type="InterPro" id="IPR054340">
    <property type="entry name" value="GNAT-like_C_phage-like"/>
</dbReference>
<organism evidence="2">
    <name type="scientific">marine sediment metagenome</name>
    <dbReference type="NCBI Taxonomy" id="412755"/>
    <lineage>
        <taxon>unclassified sequences</taxon>
        <taxon>metagenomes</taxon>
        <taxon>ecological metagenomes</taxon>
    </lineage>
</organism>
<feature type="domain" description="GNAT-like C-terminal" evidence="1">
    <location>
        <begin position="8"/>
        <end position="47"/>
    </location>
</feature>
<reference evidence="2" key="1">
    <citation type="journal article" date="2014" name="Front. Microbiol.">
        <title>High frequency of phylogenetically diverse reductive dehalogenase-homologous genes in deep subseafloor sedimentary metagenomes.</title>
        <authorList>
            <person name="Kawai M."/>
            <person name="Futagami T."/>
            <person name="Toyoda A."/>
            <person name="Takaki Y."/>
            <person name="Nishi S."/>
            <person name="Hori S."/>
            <person name="Arai W."/>
            <person name="Tsubouchi T."/>
            <person name="Morono Y."/>
            <person name="Uchiyama I."/>
            <person name="Ito T."/>
            <person name="Fujiyama A."/>
            <person name="Inagaki F."/>
            <person name="Takami H."/>
        </authorList>
    </citation>
    <scope>NUCLEOTIDE SEQUENCE</scope>
    <source>
        <strain evidence="2">Expedition CK06-06</strain>
    </source>
</reference>
<comment type="caution">
    <text evidence="2">The sequence shown here is derived from an EMBL/GenBank/DDBJ whole genome shotgun (WGS) entry which is preliminary data.</text>
</comment>
<dbReference type="Pfam" id="PF22559">
    <property type="entry name" value="GNAT-phage-like"/>
    <property type="match status" value="1"/>
</dbReference>
<evidence type="ECO:0000313" key="2">
    <source>
        <dbReference type="EMBL" id="GAG37174.1"/>
    </source>
</evidence>
<evidence type="ECO:0000259" key="1">
    <source>
        <dbReference type="Pfam" id="PF22559"/>
    </source>
</evidence>
<sequence>YHEGKTDRGVMKLVLREKLKDGTFRLVYQADWRDESWSQSMARWLEKWGHIRRG</sequence>
<feature type="non-terminal residue" evidence="2">
    <location>
        <position position="1"/>
    </location>
</feature>
<dbReference type="EMBL" id="BARS01044531">
    <property type="protein sequence ID" value="GAG37174.1"/>
    <property type="molecule type" value="Genomic_DNA"/>
</dbReference>